<evidence type="ECO:0000313" key="10">
    <source>
        <dbReference type="Proteomes" id="UP000070352"/>
    </source>
</evidence>
<evidence type="ECO:0000256" key="4">
    <source>
        <dbReference type="ARBA" id="ARBA00022475"/>
    </source>
</evidence>
<reference evidence="9 10" key="1">
    <citation type="submission" date="2016-02" db="EMBL/GenBank/DDBJ databases">
        <title>Draft Genome for Tepidibacillus decaturensis nov. sp. Strain Z9, an Anaerobic, Moderately Thermophilic and Heterotrophic Bacterium from Deep Subsurface of the Illinois Basin, USA.</title>
        <authorList>
            <person name="Dong Y."/>
            <person name="Chang J.Y."/>
            <person name="Sanford R."/>
            <person name="Fouke B.W."/>
        </authorList>
    </citation>
    <scope>NUCLEOTIDE SEQUENCE [LARGE SCALE GENOMIC DNA]</scope>
    <source>
        <strain evidence="9 10">Z9</strain>
    </source>
</reference>
<dbReference type="InterPro" id="IPR004776">
    <property type="entry name" value="Mem_transp_PIN-like"/>
</dbReference>
<keyword evidence="6 8" id="KW-1133">Transmembrane helix</keyword>
<keyword evidence="5 8" id="KW-0812">Transmembrane</keyword>
<feature type="transmembrane region" description="Helical" evidence="8">
    <location>
        <begin position="34"/>
        <end position="50"/>
    </location>
</feature>
<feature type="transmembrane region" description="Helical" evidence="8">
    <location>
        <begin position="56"/>
        <end position="80"/>
    </location>
</feature>
<dbReference type="STRING" id="1413211.U473_10355"/>
<comment type="similarity">
    <text evidence="2">Belongs to the auxin efflux carrier (TC 2.A.69) family.</text>
</comment>
<feature type="transmembrane region" description="Helical" evidence="8">
    <location>
        <begin position="6"/>
        <end position="22"/>
    </location>
</feature>
<proteinExistence type="inferred from homology"/>
<dbReference type="PANTHER" id="PTHR36838:SF1">
    <property type="entry name" value="SLR1864 PROTEIN"/>
    <property type="match status" value="1"/>
</dbReference>
<evidence type="ECO:0000256" key="5">
    <source>
        <dbReference type="ARBA" id="ARBA00022692"/>
    </source>
</evidence>
<feature type="transmembrane region" description="Helical" evidence="8">
    <location>
        <begin position="92"/>
        <end position="115"/>
    </location>
</feature>
<evidence type="ECO:0000256" key="6">
    <source>
        <dbReference type="ARBA" id="ARBA00022989"/>
    </source>
</evidence>
<feature type="transmembrane region" description="Helical" evidence="8">
    <location>
        <begin position="181"/>
        <end position="205"/>
    </location>
</feature>
<dbReference type="InterPro" id="IPR038770">
    <property type="entry name" value="Na+/solute_symporter_sf"/>
</dbReference>
<dbReference type="GO" id="GO:0055085">
    <property type="term" value="P:transmembrane transport"/>
    <property type="evidence" value="ECO:0007669"/>
    <property type="project" value="InterPro"/>
</dbReference>
<feature type="transmembrane region" description="Helical" evidence="8">
    <location>
        <begin position="217"/>
        <end position="236"/>
    </location>
</feature>
<dbReference type="Pfam" id="PF03547">
    <property type="entry name" value="Mem_trans"/>
    <property type="match status" value="2"/>
</dbReference>
<keyword evidence="10" id="KW-1185">Reference proteome</keyword>
<evidence type="ECO:0000256" key="3">
    <source>
        <dbReference type="ARBA" id="ARBA00022448"/>
    </source>
</evidence>
<evidence type="ECO:0000256" key="1">
    <source>
        <dbReference type="ARBA" id="ARBA00004651"/>
    </source>
</evidence>
<dbReference type="AlphaFoldDB" id="A0A135L5S3"/>
<dbReference type="PANTHER" id="PTHR36838">
    <property type="entry name" value="AUXIN EFFLUX CARRIER FAMILY PROTEIN"/>
    <property type="match status" value="1"/>
</dbReference>
<evidence type="ECO:0000256" key="2">
    <source>
        <dbReference type="ARBA" id="ARBA00010145"/>
    </source>
</evidence>
<keyword evidence="3" id="KW-0813">Transport</keyword>
<dbReference type="OrthoDB" id="148377at2"/>
<feature type="transmembrane region" description="Helical" evidence="8">
    <location>
        <begin position="278"/>
        <end position="297"/>
    </location>
</feature>
<feature type="transmembrane region" description="Helical" evidence="8">
    <location>
        <begin position="121"/>
        <end position="142"/>
    </location>
</feature>
<evidence type="ECO:0000313" key="9">
    <source>
        <dbReference type="EMBL" id="KXG44364.1"/>
    </source>
</evidence>
<keyword evidence="7 8" id="KW-0472">Membrane</keyword>
<dbReference type="Gene3D" id="1.20.1530.20">
    <property type="match status" value="1"/>
</dbReference>
<organism evidence="9 10">
    <name type="scientific">Tepidibacillus decaturensis</name>
    <dbReference type="NCBI Taxonomy" id="1413211"/>
    <lineage>
        <taxon>Bacteria</taxon>
        <taxon>Bacillati</taxon>
        <taxon>Bacillota</taxon>
        <taxon>Bacilli</taxon>
        <taxon>Bacillales</taxon>
        <taxon>Bacillaceae</taxon>
        <taxon>Tepidibacillus</taxon>
    </lineage>
</organism>
<feature type="transmembrane region" description="Helical" evidence="8">
    <location>
        <begin position="154"/>
        <end position="175"/>
    </location>
</feature>
<evidence type="ECO:0000256" key="8">
    <source>
        <dbReference type="SAM" id="Phobius"/>
    </source>
</evidence>
<dbReference type="RefSeq" id="WP_068726016.1">
    <property type="nucleotide sequence ID" value="NZ_LSKU01000001.1"/>
</dbReference>
<dbReference type="GO" id="GO:0005886">
    <property type="term" value="C:plasma membrane"/>
    <property type="evidence" value="ECO:0007669"/>
    <property type="project" value="UniProtKB-SubCell"/>
</dbReference>
<keyword evidence="4" id="KW-1003">Cell membrane</keyword>
<protein>
    <submittedName>
        <fullName evidence="9">Transporter</fullName>
    </submittedName>
</protein>
<comment type="subcellular location">
    <subcellularLocation>
        <location evidence="1">Cell membrane</location>
        <topology evidence="1">Multi-pass membrane protein</topology>
    </subcellularLocation>
</comment>
<sequence>MKIFVEVVLPVLLIFLAGYGLQKWEKLNIKSISTFALYILIPGLVFRTFYNTELNVQYMNIVLFSFVLMFLLILVAKVYSKMRKTSRSIESGLILSTAFMNSGNYGAPIILFAYGEAGFHYSITLLVLHAIMMNFFGVYYAARGKAGIKTAVKSVLEMPTTYVVVIAIAFQLLNVPVSKNILSAVDLVADATIPVVMLILGMQLAEIKLRGFHWERITFAIVSRLFLSPILAYLIIQFMAIDPLLEKVLIVTSAMPSAVNTVMYALQFDAEPEFVSSITFITTLLSIFTITPLLFILG</sequence>
<gene>
    <name evidence="9" type="ORF">U473_10355</name>
</gene>
<dbReference type="EMBL" id="LSKU01000001">
    <property type="protein sequence ID" value="KXG44364.1"/>
    <property type="molecule type" value="Genomic_DNA"/>
</dbReference>
<name>A0A135L5S3_9BACI</name>
<accession>A0A135L5S3</accession>
<comment type="caution">
    <text evidence="9">The sequence shown here is derived from an EMBL/GenBank/DDBJ whole genome shotgun (WGS) entry which is preliminary data.</text>
</comment>
<evidence type="ECO:0000256" key="7">
    <source>
        <dbReference type="ARBA" id="ARBA00023136"/>
    </source>
</evidence>
<dbReference type="Proteomes" id="UP000070352">
    <property type="component" value="Unassembled WGS sequence"/>
</dbReference>